<evidence type="ECO:0000256" key="4">
    <source>
        <dbReference type="ARBA" id="ARBA00022614"/>
    </source>
</evidence>
<evidence type="ECO:0000256" key="3">
    <source>
        <dbReference type="ARBA" id="ARBA00004430"/>
    </source>
</evidence>
<feature type="compositionally biased region" description="Pro residues" evidence="13">
    <location>
        <begin position="2418"/>
        <end position="2427"/>
    </location>
</feature>
<feature type="compositionally biased region" description="Pro residues" evidence="13">
    <location>
        <begin position="4846"/>
        <end position="4898"/>
    </location>
</feature>
<dbReference type="InterPro" id="IPR000772">
    <property type="entry name" value="Ricin_B_lectin"/>
</dbReference>
<dbReference type="InterPro" id="IPR003591">
    <property type="entry name" value="Leu-rich_rpt_typical-subtyp"/>
</dbReference>
<keyword evidence="8 14" id="KW-1133">Transmembrane helix</keyword>
<feature type="region of interest" description="Disordered" evidence="13">
    <location>
        <begin position="2415"/>
        <end position="2436"/>
    </location>
</feature>
<feature type="compositionally biased region" description="Pro residues" evidence="13">
    <location>
        <begin position="23"/>
        <end position="99"/>
    </location>
</feature>
<dbReference type="PANTHER" id="PTHR27000:SF642">
    <property type="entry name" value="INACTIVE LEUCINE-RICH REPEAT RECEPTOR KINASE XIAO-RELATED"/>
    <property type="match status" value="1"/>
</dbReference>
<keyword evidence="5 14" id="KW-0812">Transmembrane</keyword>
<sequence>MLLLVLSLALLLLRIPLSLAQTPPEPPSPEPPSPEPPSPEPPSPEPPSPVPPSPAPPSPVPPSPVPPSPAPPSPVPPSPVPPSQVPIPPPAPPAPAPSPLGPWAQLAALLDIKATMAAPYTDWNNTTPCGPPAWSHLTCDGVGTVTALVREGPAVVGTAGCPPTSLTTLTGLQSLVWAVPPLNSSYTCNWPAVGSLTALTRLEVHGLFSPASGSASVANLHAYAGLTKLVDLDLSNTPIYEGLITTSAAHAFAALTRLTRLTLANTCFGRVDPNDWPTVSNLTNLKVLNLTNAMGRYWDAMAPHNASCNRISDLWSGVADHPSLEVLSFDNNGPRVDGAFPAAYFDSTRALASKLRRLYVHKNNMGGAIPAASINTVSAPNLEALTLWGNPLLCGGLPSSGTISLCLDYTGTKLGAECIDNSLVLGYPVPGTECTPVNATAALVGIDMPGDSPVVQAAASVLQGYRNGSSTNAVALPSWGTGGNPCLWRGVLCDANLRVASLDLKGLGLVGPVPAGPLLTSFPALSKLDLSGNSYTGTIPAADLATLTALTFLSLAGNQLHGTLPVGLTALNNLRILDLSLNNFTGSMPAPWFAGANKLGNGTVWRLSCRQCNLTGSLPVMASGFTLQTFQVPHNFLTGTIPTYALTDLQEFDVSNNQLTGTIPGFGNTTKRLYLSNNFLSGGLPSFGYMQDFRARGNALTGQLWASLHPAFSLIDLADNHLTGNLPDGWTWATNMSALYLQGNNFTGTLPASWGNAALLGNWAPFLKTLHLGGNAFTGTIPPAWTTFSPWGINAFGCLDLAGNAGLCGPLPAGMVCLDTNGTNIGKDCSTFSPLAGPSLCRSSPFCASPAYAPAPADVYAPVPLPSPTEKEALDSFASNNQGINITTMGWRSGVVDVCRWGGVFCGDGTHIDGLSMPGRGLAWVTPGPYLTALTAITSLKFINLANNNLVNPLPDWDPASLMAASIQDIDFTNNLMTGPVPTRWTALTALTALRLASNVLGGGGTPPLPAALGSRLQALKVLDLSENNWNTTLPDAWCYTNGASGSMTSLESLKCNFCGLRTGSGGGALPRLDYCTKLRQLQLIGNNLAGSLAASSFPLPQLTALELGMNALTAITANGTDLAALGALPALQKLDLSYNNITGTLPWGLGSWTNMRQLLLRSNRFSGTLPDEPGGLVTSNTCTNCSRLTLQVVDLSFNDLEGPLPAGWVPLAALTGLYLQRNRFSGTLPAAWGSNWSVPTGGVGPGLVSLQLSSNTLTGTVPTSWTRFTTNITLPGSGGLNTSSGTAGALQCLGLRFNQALCGARPSSLPWQDDCGSVSGTLLDKSCSTLAALALPACPLSLNAGVCDPLPPLYKDLPMPTLRQRLVEAAPRGSGANAGPDVLPLQDLKAAILASTSGANASSANTALVSELFNSWDASVEPCSAPACVPCRLRGDTVGIPPCGMSYATWASMTGNASAYAGTPYANASTCNYMYVSCEAGRVVGIHLNLYEDTEVPSIASFPPVLGCTALPSSLYRMTPLKYLDLGRVAISGTLPPSYATLTNLRNLTLTNGPTTIGGVTGTLSGPVPAEWGPLLLLEHLTLQLANTGTGIWAGAWEVNGLAGLRSLSLRGAGSSSAQVMNVGYIVRNAAATLTRLELSGTAVSGVMSHAQWISSMSSLSVLRISDTSSLTGTIPDVWQNATFALKDLRLSNLSGVNGMLPPWLTQRMTNGSILNLNNCGFSGLLPAAWGITNGTGSAARAAYFKILDLSQNSLSGLLPDTWAGLVYRSTQIRVCCQNAAVSGQSAGMRGPIPASWLAASTTFAPAPPSLTSLDFSALTCLCGDITGSWLATTAGLSLALPATMGTVCEAVPCSGAGELPMLLRLKAELQAATTAVNTTNWSIAAAAIFDSWNNATGTPPPCADAPCAVSLAGQTAGVTGPAGSGLPLCAWRHLSCTADQRVAGIFLGWDNLPLNGGNLSALPLPLPPRLQLASMPSFLSVLSALTTLDLEVMTISSGTLPDAWSVMIGLKNLRLAGLGSSVTGPLPNAWGAMTALECLSIRGAPGLTGTIPGSSWGNTYRLKSLRIMEAPGISGLVPNYLPSSMLKELQLLGVGGVALKPDWHTTLAARNNTVLASVRISSVPGAMPPGCPPDHTGARPLDTVSWYCYGPLGGLVKLRTSTGGGTQQVVAPNPSGSGPPTAATPVRQVVENDNIMRQRWHIEPNGAFPYSTIREATTGLCLGIVALVSGASVGQFGPYMGSSLELQVCGTNVTTGAAYDTQRWTFYRHPNGSMANSFVLSPAADPAMCSVMADTAVDTGAGQGLLGVASNATGATFFLMSCGSVTDPVYITPLRFGVNKGLSDCLANVWCVPPTLNATLLDCDGDGLQDMACTETSTGNRGVRLSTRGCSTADADTGWPSALSSLCPPLWGASPSPSPPSPAPPSSSSSSTFREPCPLPHHIVAASYANDGFGCYGPYSSPAVLLTSTGPNYCLDVPRNYALPGTAIWQWSRGYNTSQPSAAQVWLIEHAGNGTYTIRDNGGGFCLAAREAGTANGTLIELQICGGGYGAPPYTHQLWKFRATSSVYGQFYLSPVHAPNRCLDIISGAAGNSYGAQLRMCDASSQWFTVQSPPVTTKDAPVTQWDTVVGLVQGFAVASKNLLRELEISGQPWLGAGGVGGVNGGLSGGGTQPLAALSAAGGGGYTFPSLKILTLRGLGLTGTIPGAAWFGGTVAAVGALWWLDLSGNALTGTIPGAVNQLFAAPYSSNTLVLGGNRLSGTLPAAWATNGYASSFDTLDLSSNQLTGLLPAEWAPLIYNSRAVRLSNNLLRGAIGTSWRTYNSSNASSLVQLDLRNNNCTCGNPAPNGTWLATRVAAGTLSLLTNGSFAASCQYTPCASPDEVQTALIDLKTAISSGTGATEADVVATFDTWLPNVQPCGNLTANGGTCVLCRRGQTCGGPANASSHFCGYRYVTCAGGWVTGIYLNHKLTGDLAPSTGAGGDQFLIGGADGYPASLSVLTGLQDMLLDDVRAANFGGTPFQASWSSLAALRRLSLNVDAGNALPPAWSTLTNLRALRLYGGASQASSLPAAWSTMTALTSFEMQSYDGANSWVFGSGATLPAAWSAWTGLQVFRLNGTAGLAGDIPIAWCTYWTALRELSLSYNPGLATSSATVAAMLGPLAPQLVSLSLEHTPAGNDTLADIPLASMTRVTSLQLSGRSYGGSIPEAWAAAADVPNMQGNLTAVYSVAIGSGSKMAALSVLDLSNNLLTMTIPGWLNGMFPRNLTAGLAVLNLNNNQLTGTLPPEWGTNGGQASFALLSISNTYVSGLLPPEWAPLVWGTASLALCCNYHAGWNGLQGPIPGAWASYGAAINGGANGIAVYNGSRLSQLDLSNNDCTCDAAMPTGSWLAAKVSANLLAYATNGSFQGTCSAIACAGYTYPPPPPSPDPPSPNPPPAPPSPVPPSPAPPAPPSPEPPSPAPPSPPPPVRRSPPPPPPARASPPALVFDPQFNPCVSFTASLPGVSTSTYPGGATALVADYRSIIARSASLPSTDYVVASLTSGSGGDAAVAQWNSDSVSLLTLVWFPSNWASQPGLFPNQTALDAFVFNLRNLPAATLSAPSAFPAFNASGVLVTSLSCTVTTPSLLDSSDLADSGTAGATTAVAVVNVDLSSAGADVAALTSSSAFNLSALAAADTTPPTIAVKGDTVAQVPASATTPYSDPPAVASDKLDGVGRLGLITTYRLCRLPPAGLTGLAMASEEPGDLDMMGSGLACGATMLPFVNTSAPNAAGEVWLTSWGAVNSRGIPAAPRYHITLVTDPCAAANEVWCTAYGRCSVGRQCVAVNLGSLSSSSSSLFSSLGSGGGGSSASSTAASASGGDAADDGGGADGGVLSILAGGGSTTGQPLLFTDSVSDMGAGSGRTAAAAPRDTSPPRIKLRGSGKPGVSPIGEPVMVDEVAYGSGDWIDPGATATDVNAYGVTLDVTTAVRQYGAAKVDTSSATPPDAPYGFAVQYTVEDAAGNSAVPAWRLIRIVCMPPETFCTTADGDRQCTVNGVCALGAQAASLFGAASVTASLTAGATLSSSTSSSSTASNSTASAASSTSSSSASSSSSSSGSASSTGVDTGAEDLLYEAATVTGGPRLSLRGPRYVEVAQYGTYDRCASSASFRGADCDAGVAAWDSREGRLDALVRVCGAAPLRPPAGATPVPILIACGISTSTPGAYNLTYTVSNSRGLAGSTWRQLTVRAGCLSGEQLCPDRVTCSVDSVCPSSLKLSSDAAAGASNATGNATSAGDGSTPSSSASSGAATSGISTLLTTPAAAAASSGGVPANVPPNISLIVTEAAPIHVLIKRGMDYVFCNGAEPSTDAPCEPGALAFDPDGLPGSTNLTGTVVACPPTSCLTARGCSQEDLLNYSLQKVGLAGCNFRPLAPAGTVFLVDLWVWDAGKANATAVRYVEITDPCHSKGTDTAHYEFCRDAQGRYFCSPLPCTQAVALRQPVRDPPALALLPEVAYVEYGTVPPYYLGPCTALLRATVASSSSGGGGAAGSAVSCSAVAAARTVGADGTQSLVDLTPAISVQPVSTCSASADGGATACATCTLEQLHVPGRCPPGAYSYRFSVVDGDNTVSRTRTVVVYHRSSVRGLVAPFAPTTNLSAALETAAAINATVALLARAPASKVNTLLVANATASYRAAVSYMTSRLQGPLGVNASDVVPRGAAAVPLPPPSTGKGGVGNKTNNSSANSNTAAATLYVVQVDTEVFTFLPSPAAAGAGTSSSSSSGSGSSQQQVVSQLLHEAELRAWRLYAAALTSSADFLSQQLATALGYVGSSSSSTSAATVGASSSLLPQSVIAGLDRMSPAAPLPPNPPSLPPPDPPAPPSPAPPAPPSPPPLPPKPPLPPSRPPLPPTPPAPAAPAAGGGSGRRRRLGQQASRRWMHWDTESTSQQPHLTQSAQKSASEQSQMQQPYEAACLGDPTCAGGSSGHTFVDYSATDNTDYADYDSLVRGAGGDAVMRNTDGTAVMGAEQSDDGAQQEVEPGRTETTFVQGGGWRLQQSVAAAADGAVPASWERPSLPAHVHTTLEALVQELVEAEAGGAEAASGPLGRWRRRLGLTVAVEQQAATSARRRMQQTTADANSTSTAAALLSSALNMTNTSTNAYTATAVPATGSVDVMLASLTAQATVVAAQVGALLGDTSLLSARLNSTGSGSNSNSSSTSTPTIGATSSAGALSAAGLNATEDAVQQRSSAAFSTLLAAQTAATGATMNKTEAVSALLDAQLAAAAAQSAALSDTAAMLSDLTAATEAAARRTAYDTVLIEQAFGEWEYAWTNCNATLLNDFQPQADLVWRFTLDRYGRAAANSAGAIGRRLRRQMRVVSTSAAGAASVVRQRRASASTNASSSGGRWQGYVPIATEDVVDVQVPGSLDAPQAPQRDRVLFPSQSLYMVGGVLLHATRRVVDELGRCNDTRAARFRQLNFDCVRHTVGSIAPLSEATKDRLFATELDSRHPYGVDPVFLPSSSLYDSRLSDSVAQYYNTTAGSGEVAATGAPYAFHHRPLQGFADGFPVVLPVELSSARLADLLTYLQDANYLDRYSSGLHVRLLLFSADLRAFGAAALAFTWAPDGSIGLRFRFSGLPALTYLRGDGDTSSSTSSATGSSTSAGTSSSTTLAASLFGVEPVEWHTVVAREALGLWILAGVFVLVVTVQAARAAASAFSRDLTLRQKWDRFGNLLLDLMVACLLLASAVVLSWYMVDHAATFSARQHYSLYDAIATARARWLLPPKSSPDDLASSAMNNATTGSAASVVMDRAALLQAAAELNVSEPLQAGDPGRYLLPDSVAAAGQMENLADVMSGAQDLSDLWAAYGLMQAFTLILLIARLLSTLSFQGRLGLIVRTLYHAVPALGHLVLVMVLIDVAFAFFAHTVLGPRQHTMSTIAGSLYDTFSLIIGESDLLSVDAILPPEQEFTWGERFAASLVMVSQVLLMSMVLVNFFFAMLGATFMKYKYSWGFRHGTSVTADLTNVLLPDAAAALARWSRKLTCGRLHYRDKHTAPLTNRQLARLVRERALAGCDVRREERVALKAITWMLPVMEQVEGADSSNPEAAATAAATAAVYRVVPTEFYIDKPTLQQMLLACAASRPQVGNRRPADGELAVGNAASAVAAVTSTQSARSEHTRGHRQQQQAASSAGCGSWLRRSMWWRGQGGDGGTTTDGVGARVRAFLGSSRSHGALSAEIVLDDAARATEVARSAASVVEPPPAVKLLRSGLGHNAEEAAAAGIAPEGGRWSNEAVAAVAASRLMSHYGHRLHVWPDTGDEAQPPSSATDDGDAKAAWIQQVSQHRRKGGSGDGDGNAFRSSGSARGRGSWGSSGSSRHESSSGSTHALAAHVRAAGPQRSGSGSGSGSGAAAKAGTSAGDASRARQQSGSQLSLQTQRQQLGRLYGAMRDMATAIEKSQVGVYRWQLKAWRQVMSMAEQNAAMIAQRTGQPEPLPPMPPQPCVNGRAEASGAAMPALVGASRHSLFAATTGAGLSSAPTSAASTGSASVHPNAVGAAGVTPWPAITAKSASGALGGNSKVRRPMDLQASSPSFTALDSSRRGRSITGEGAGLNRTLLQMAFGRGSMDAGGDGGVARSDSLKWAERTPSSSMLGLPNASMGMPSAAVAGDAPNDSSHGADAAAAAASWQPRSASGAGAAAGGPRSPAAMVRVSASTDDSSHHAHDPPSPVATASGAHWSASQHPSWQHHRPSGLQREESVMSAISGSNVSVHFNPSRRASLMSPGAGGSAVSARQLLSPGASGAAAAFPRGGPRRRSTLGDPEEDAAAESAAAAMAAARLAATGKRPSRSSAAEMVFGGGGRRRGSALGDEVPLTEDCAEGEDSYSEDEAEWQAGMTSLRAGGAGARSAASWSMPMPEGGLQHMAQLAAASPAGSRTPSFIAAPGAAAGAPAMPSLGAPSPAGHRSRAALRKSRLQEPTASGAARSGDDAEEAATQAGALEAPPPRGMMTANPAFDPAA</sequence>
<dbReference type="SUPFAM" id="SSF52058">
    <property type="entry name" value="L domain-like"/>
    <property type="match status" value="2"/>
</dbReference>
<feature type="compositionally biased region" description="Low complexity" evidence="13">
    <location>
        <begin position="6341"/>
        <end position="6357"/>
    </location>
</feature>
<feature type="transmembrane region" description="Helical" evidence="14">
    <location>
        <begin position="5888"/>
        <end position="5911"/>
    </location>
</feature>
<evidence type="ECO:0000256" key="1">
    <source>
        <dbReference type="ARBA" id="ARBA00004141"/>
    </source>
</evidence>
<feature type="region of interest" description="Disordered" evidence="13">
    <location>
        <begin position="6554"/>
        <end position="6592"/>
    </location>
</feature>
<feature type="region of interest" description="Disordered" evidence="13">
    <location>
        <begin position="6150"/>
        <end position="6176"/>
    </location>
</feature>
<evidence type="ECO:0000256" key="12">
    <source>
        <dbReference type="ARBA" id="ARBA00037847"/>
    </source>
</evidence>
<feature type="domain" description="Ricin B lectin" evidence="16">
    <location>
        <begin position="2463"/>
        <end position="2612"/>
    </location>
</feature>
<dbReference type="PROSITE" id="PS50231">
    <property type="entry name" value="RICIN_B_LECTIN"/>
    <property type="match status" value="2"/>
</dbReference>
<evidence type="ECO:0000256" key="9">
    <source>
        <dbReference type="ARBA" id="ARBA00023136"/>
    </source>
</evidence>
<keyword evidence="10" id="KW-0675">Receptor</keyword>
<evidence type="ECO:0000256" key="7">
    <source>
        <dbReference type="ARBA" id="ARBA00022737"/>
    </source>
</evidence>
<feature type="chain" id="PRO_5032758865" description="Ricin B lectin domain-containing protein" evidence="15">
    <location>
        <begin position="21"/>
        <end position="7000"/>
    </location>
</feature>
<dbReference type="OrthoDB" id="542249at2759"/>
<feature type="region of interest" description="Disordered" evidence="13">
    <location>
        <begin position="5629"/>
        <end position="5650"/>
    </location>
</feature>
<evidence type="ECO:0000256" key="2">
    <source>
        <dbReference type="ARBA" id="ARBA00004236"/>
    </source>
</evidence>
<evidence type="ECO:0000256" key="5">
    <source>
        <dbReference type="ARBA" id="ARBA00022692"/>
    </source>
</evidence>
<dbReference type="GO" id="GO:0005886">
    <property type="term" value="C:plasma membrane"/>
    <property type="evidence" value="ECO:0007669"/>
    <property type="project" value="UniProtKB-SubCell"/>
</dbReference>
<feature type="compositionally biased region" description="Pro residues" evidence="13">
    <location>
        <begin position="3426"/>
        <end position="3483"/>
    </location>
</feature>
<evidence type="ECO:0000256" key="11">
    <source>
        <dbReference type="ARBA" id="ARBA00023180"/>
    </source>
</evidence>
<evidence type="ECO:0000256" key="8">
    <source>
        <dbReference type="ARBA" id="ARBA00022989"/>
    </source>
</evidence>
<feature type="compositionally biased region" description="Basic residues" evidence="13">
    <location>
        <begin position="6945"/>
        <end position="6954"/>
    </location>
</feature>
<feature type="transmembrane region" description="Helical" evidence="14">
    <location>
        <begin position="5847"/>
        <end position="5867"/>
    </location>
</feature>
<dbReference type="Proteomes" id="UP000613740">
    <property type="component" value="Unassembled WGS sequence"/>
</dbReference>
<feature type="transmembrane region" description="Helical" evidence="14">
    <location>
        <begin position="5675"/>
        <end position="5696"/>
    </location>
</feature>
<feature type="region of interest" description="Disordered" evidence="13">
    <location>
        <begin position="6927"/>
        <end position="7000"/>
    </location>
</feature>
<feature type="region of interest" description="Disordered" evidence="13">
    <location>
        <begin position="3903"/>
        <end position="3934"/>
    </location>
</feature>
<feature type="region of interest" description="Disordered" evidence="13">
    <location>
        <begin position="4268"/>
        <end position="4293"/>
    </location>
</feature>
<feature type="compositionally biased region" description="Low complexity" evidence="13">
    <location>
        <begin position="5632"/>
        <end position="5650"/>
    </location>
</feature>
<comment type="caution">
    <text evidence="17">The sequence shown here is derived from an EMBL/GenBank/DDBJ whole genome shotgun (WGS) entry which is preliminary data.</text>
</comment>
<evidence type="ECO:0000256" key="10">
    <source>
        <dbReference type="ARBA" id="ARBA00023170"/>
    </source>
</evidence>
<comment type="subcellular location">
    <subcellularLocation>
        <location evidence="2">Cell membrane</location>
    </subcellularLocation>
    <subcellularLocation>
        <location evidence="3">Cytoplasm</location>
        <location evidence="3">Cytoskeleton</location>
        <location evidence="3">Cilium axoneme</location>
    </subcellularLocation>
    <subcellularLocation>
        <location evidence="12">Endomembrane system</location>
        <topology evidence="12">Single-pass membrane protein</topology>
    </subcellularLocation>
    <subcellularLocation>
        <location evidence="1">Membrane</location>
        <topology evidence="1">Multi-pass membrane protein</topology>
    </subcellularLocation>
</comment>
<dbReference type="Pfam" id="PF08263">
    <property type="entry name" value="LRRNT_2"/>
    <property type="match status" value="3"/>
</dbReference>
<feature type="compositionally biased region" description="Low complexity" evidence="13">
    <location>
        <begin position="6391"/>
        <end position="6418"/>
    </location>
</feature>
<dbReference type="SMART" id="SM00458">
    <property type="entry name" value="RICIN"/>
    <property type="match status" value="1"/>
</dbReference>
<dbReference type="EMBL" id="JAEHOD010000008">
    <property type="protein sequence ID" value="KAG2451338.1"/>
    <property type="molecule type" value="Genomic_DNA"/>
</dbReference>
<dbReference type="InterPro" id="IPR013122">
    <property type="entry name" value="PKD1_2_channel"/>
</dbReference>
<evidence type="ECO:0000256" key="13">
    <source>
        <dbReference type="SAM" id="MobiDB-lite"/>
    </source>
</evidence>
<keyword evidence="18" id="KW-1185">Reference proteome</keyword>
<feature type="region of interest" description="Disordered" evidence="13">
    <location>
        <begin position="4067"/>
        <end position="4105"/>
    </location>
</feature>
<evidence type="ECO:0000256" key="15">
    <source>
        <dbReference type="SAM" id="SignalP"/>
    </source>
</evidence>
<feature type="region of interest" description="Disordered" evidence="13">
    <location>
        <begin position="6645"/>
        <end position="6741"/>
    </location>
</feature>
<dbReference type="InterPro" id="IPR032675">
    <property type="entry name" value="LRR_dom_sf"/>
</dbReference>
<keyword evidence="7" id="KW-0677">Repeat</keyword>
<dbReference type="Pfam" id="PF14200">
    <property type="entry name" value="RicinB_lectin_2"/>
    <property type="match status" value="1"/>
</dbReference>
<dbReference type="Gene3D" id="3.80.10.10">
    <property type="entry name" value="Ribonuclease Inhibitor"/>
    <property type="match status" value="13"/>
</dbReference>
<feature type="compositionally biased region" description="Polar residues" evidence="13">
    <location>
        <begin position="4926"/>
        <end position="4935"/>
    </location>
</feature>
<dbReference type="GO" id="GO:0012505">
    <property type="term" value="C:endomembrane system"/>
    <property type="evidence" value="ECO:0007669"/>
    <property type="project" value="UniProtKB-SubCell"/>
</dbReference>
<reference evidence="17" key="1">
    <citation type="journal article" date="2020" name="bioRxiv">
        <title>Comparative genomics of Chlamydomonas.</title>
        <authorList>
            <person name="Craig R.J."/>
            <person name="Hasan A.R."/>
            <person name="Ness R.W."/>
            <person name="Keightley P.D."/>
        </authorList>
    </citation>
    <scope>NUCLEOTIDE SEQUENCE</scope>
    <source>
        <strain evidence="17">CCAP 11/173</strain>
    </source>
</reference>
<dbReference type="SMART" id="SM00369">
    <property type="entry name" value="LRR_TYP"/>
    <property type="match status" value="10"/>
</dbReference>
<feature type="compositionally biased region" description="Low complexity" evidence="13">
    <location>
        <begin position="6927"/>
        <end position="6944"/>
    </location>
</feature>
<organism evidence="17 18">
    <name type="scientific">Chlamydomonas schloesseri</name>
    <dbReference type="NCBI Taxonomy" id="2026947"/>
    <lineage>
        <taxon>Eukaryota</taxon>
        <taxon>Viridiplantae</taxon>
        <taxon>Chlorophyta</taxon>
        <taxon>core chlorophytes</taxon>
        <taxon>Chlorophyceae</taxon>
        <taxon>CS clade</taxon>
        <taxon>Chlamydomonadales</taxon>
        <taxon>Chlamydomonadaceae</taxon>
        <taxon>Chlamydomonas</taxon>
    </lineage>
</organism>
<evidence type="ECO:0000256" key="6">
    <source>
        <dbReference type="ARBA" id="ARBA00022729"/>
    </source>
</evidence>
<feature type="region of interest" description="Disordered" evidence="13">
    <location>
        <begin position="6782"/>
        <end position="6810"/>
    </location>
</feature>
<dbReference type="SUPFAM" id="SSF50370">
    <property type="entry name" value="Ricin B-like lectins"/>
    <property type="match status" value="1"/>
</dbReference>
<keyword evidence="9 14" id="KW-0472">Membrane</keyword>
<feature type="region of interest" description="Disordered" evidence="13">
    <location>
        <begin position="2165"/>
        <end position="2185"/>
    </location>
</feature>
<feature type="region of interest" description="Disordered" evidence="13">
    <location>
        <begin position="6823"/>
        <end position="6853"/>
    </location>
</feature>
<feature type="compositionally biased region" description="Low complexity" evidence="13">
    <location>
        <begin position="6782"/>
        <end position="6792"/>
    </location>
</feature>
<protein>
    <recommendedName>
        <fullName evidence="16">Ricin B lectin domain-containing protein</fullName>
    </recommendedName>
</protein>
<dbReference type="CDD" id="cd00161">
    <property type="entry name" value="beta-trefoil_Ricin-like"/>
    <property type="match status" value="1"/>
</dbReference>
<feature type="region of interest" description="Disordered" evidence="13">
    <location>
        <begin position="4703"/>
        <end position="4726"/>
    </location>
</feature>
<feature type="region of interest" description="Disordered" evidence="13">
    <location>
        <begin position="6296"/>
        <end position="6418"/>
    </location>
</feature>
<dbReference type="Pfam" id="PF08016">
    <property type="entry name" value="PKD_channel"/>
    <property type="match status" value="1"/>
</dbReference>
<feature type="compositionally biased region" description="Polar residues" evidence="13">
    <location>
        <begin position="6569"/>
        <end position="6579"/>
    </location>
</feature>
<feature type="signal peptide" evidence="15">
    <location>
        <begin position="1"/>
        <end position="20"/>
    </location>
</feature>
<accession>A0A835WQ80</accession>
<dbReference type="GO" id="GO:0005930">
    <property type="term" value="C:axoneme"/>
    <property type="evidence" value="ECO:0007669"/>
    <property type="project" value="UniProtKB-SubCell"/>
</dbReference>
<dbReference type="PRINTS" id="PR01217">
    <property type="entry name" value="PRICHEXTENSN"/>
</dbReference>
<feature type="region of interest" description="Disordered" evidence="13">
    <location>
        <begin position="4841"/>
        <end position="4951"/>
    </location>
</feature>
<feature type="transmembrane region" description="Helical" evidence="14">
    <location>
        <begin position="5957"/>
        <end position="5982"/>
    </location>
</feature>
<dbReference type="InterPro" id="IPR001611">
    <property type="entry name" value="Leu-rich_rpt"/>
</dbReference>
<feature type="transmembrane region" description="Helical" evidence="14">
    <location>
        <begin position="5716"/>
        <end position="5738"/>
    </location>
</feature>
<dbReference type="PANTHER" id="PTHR27000">
    <property type="entry name" value="LEUCINE-RICH REPEAT RECEPTOR-LIKE PROTEIN KINASE FAMILY PROTEIN-RELATED"/>
    <property type="match status" value="1"/>
</dbReference>
<name>A0A835WQ80_9CHLO</name>
<evidence type="ECO:0000259" key="16">
    <source>
        <dbReference type="SMART" id="SM00458"/>
    </source>
</evidence>
<keyword evidence="6 15" id="KW-0732">Signal</keyword>
<dbReference type="Pfam" id="PF00560">
    <property type="entry name" value="LRR_1"/>
    <property type="match status" value="1"/>
</dbReference>
<evidence type="ECO:0000313" key="17">
    <source>
        <dbReference type="EMBL" id="KAG2451338.1"/>
    </source>
</evidence>
<dbReference type="InterPro" id="IPR035992">
    <property type="entry name" value="Ricin_B-like_lectins"/>
</dbReference>
<gene>
    <name evidence="17" type="ORF">HYH02_003943</name>
</gene>
<evidence type="ECO:0000313" key="18">
    <source>
        <dbReference type="Proteomes" id="UP000613740"/>
    </source>
</evidence>
<feature type="compositionally biased region" description="Low complexity" evidence="13">
    <location>
        <begin position="6656"/>
        <end position="6698"/>
    </location>
</feature>
<dbReference type="Gene3D" id="2.80.10.50">
    <property type="match status" value="1"/>
</dbReference>
<proteinExistence type="predicted"/>
<keyword evidence="11" id="KW-0325">Glycoprotein</keyword>
<dbReference type="InterPro" id="IPR013210">
    <property type="entry name" value="LRR_N_plant-typ"/>
</dbReference>
<feature type="compositionally biased region" description="Low complexity" evidence="13">
    <location>
        <begin position="4936"/>
        <end position="4950"/>
    </location>
</feature>
<feature type="compositionally biased region" description="Polar residues" evidence="13">
    <location>
        <begin position="2169"/>
        <end position="2180"/>
    </location>
</feature>
<feature type="region of interest" description="Disordered" evidence="13">
    <location>
        <begin position="19"/>
        <end position="99"/>
    </location>
</feature>
<keyword evidence="4" id="KW-0433">Leucine-rich repeat</keyword>
<feature type="region of interest" description="Disordered" evidence="13">
    <location>
        <begin position="3426"/>
        <end position="3488"/>
    </location>
</feature>
<dbReference type="SUPFAM" id="SSF52047">
    <property type="entry name" value="RNI-like"/>
    <property type="match status" value="3"/>
</dbReference>
<evidence type="ECO:0000256" key="14">
    <source>
        <dbReference type="SAM" id="Phobius"/>
    </source>
</evidence>